<dbReference type="InterPro" id="IPR001633">
    <property type="entry name" value="EAL_dom"/>
</dbReference>
<dbReference type="NCBIfam" id="TIGR00229">
    <property type="entry name" value="sensory_box"/>
    <property type="match status" value="4"/>
</dbReference>
<dbReference type="AlphaFoldDB" id="A0A6M0JTK8"/>
<dbReference type="PROSITE" id="PS50883">
    <property type="entry name" value="EAL"/>
    <property type="match status" value="1"/>
</dbReference>
<evidence type="ECO:0000256" key="1">
    <source>
        <dbReference type="ARBA" id="ARBA00001946"/>
    </source>
</evidence>
<evidence type="ECO:0000256" key="2">
    <source>
        <dbReference type="ARBA" id="ARBA00012282"/>
    </source>
</evidence>
<dbReference type="PROSITE" id="PS50112">
    <property type="entry name" value="PAS"/>
    <property type="match status" value="3"/>
</dbReference>
<dbReference type="Pfam" id="PF13426">
    <property type="entry name" value="PAS_9"/>
    <property type="match status" value="2"/>
</dbReference>
<dbReference type="GO" id="GO:0071111">
    <property type="term" value="F:cyclic-guanylate-specific phosphodiesterase activity"/>
    <property type="evidence" value="ECO:0007669"/>
    <property type="project" value="UniProtKB-EC"/>
</dbReference>
<organism evidence="9 10">
    <name type="scientific">Thiorhodococcus minor</name>
    <dbReference type="NCBI Taxonomy" id="57489"/>
    <lineage>
        <taxon>Bacteria</taxon>
        <taxon>Pseudomonadati</taxon>
        <taxon>Pseudomonadota</taxon>
        <taxon>Gammaproteobacteria</taxon>
        <taxon>Chromatiales</taxon>
        <taxon>Chromatiaceae</taxon>
        <taxon>Thiorhodococcus</taxon>
    </lineage>
</organism>
<dbReference type="InterPro" id="IPR013656">
    <property type="entry name" value="PAS_4"/>
</dbReference>
<feature type="domain" description="PAC" evidence="6">
    <location>
        <begin position="568"/>
        <end position="620"/>
    </location>
</feature>
<accession>A0A6M0JTK8</accession>
<evidence type="ECO:0000259" key="6">
    <source>
        <dbReference type="PROSITE" id="PS50113"/>
    </source>
</evidence>
<feature type="domain" description="EAL" evidence="7">
    <location>
        <begin position="930"/>
        <end position="1186"/>
    </location>
</feature>
<dbReference type="Pfam" id="PF08447">
    <property type="entry name" value="PAS_3"/>
    <property type="match status" value="1"/>
</dbReference>
<name>A0A6M0JTK8_9GAMM</name>
<dbReference type="PANTHER" id="PTHR44757">
    <property type="entry name" value="DIGUANYLATE CYCLASE DGCP"/>
    <property type="match status" value="1"/>
</dbReference>
<sequence length="1186" mass="131364">MTSCLHLLEALQAPVLFVALDDGHVRMANAAAARLLGHSVETLEQLPISGIECAEAAQAHWQSRSAGGPASPCRPARLRRADGRELRVEITEIDASQDTPPGTWLAIREASEESTAEQRLRDALSYAHFGYWSLDVATLSGDWSEEIYAIFGIDPATPASPETLRTLLHPEDTERVMRSLNQCCESGIEHRLDYRILRPNGELRWVSCRGKPVCDAEGRPIRIAGFLQDISERQRTAEALRAREQILASIFRTVPIGIGLTRNRILQEVNDGFCAMTGYARDELIGRSTRILYPDDDEFERVGREKYADIRAIGHGEIETRFQRKDGQLIDVLLGSTLVDQDAQIPEVTFTAVDISARKAAERQARETEALFTKAFHAAGTMLSISALADGTYEHVNDAFVEITGYPRDAATGARSIDLGLIAETQRQRMIAALSPDGRVRDLELRLTRADGGVMDCLYNGEVIEIGGEKKLLSIAHDITDLKRAQRQIEAERARAERYLEVAGSILLALDRTGRVTLINPKGCEVIGLPESEILGRDWIAHFIPEEDRGAVESTRGHLLHGDLRTSEYVERHLLTAQGERRLIAWHNSLIRDTDGEVIGTLASGDDVTEQRAAEQALREERSFLQHVIDGIEDPILVVDRDRRVLRMNQAARMKATQVAAAHSELRCHELLYQSHEPCNSDARRCPLHRVLETGKPCKTLHSITGMGGERTHEVAASPLRSEDGAIQGVIEISHDITDHLELLEALHAQDLRYAHLAQYDPLTELPNRFLFSDRLSQAIQVAQRSRSKLAVLFLDLDQFKQINDSFDHSDGDAVLIALARRLEGLLRGADTLARMGGDEFSIILSDIKHDEDAAKVARAMLALFKSPFEIRGHRLFLGASIGISLYPEHGTTTEDLVRNADAALFRAKAEGRNNFQYYSQDLTAKAFERILLESSLHDAIANQELVLHYQPQLHLPSRKVCGVEALVRWQHPSMGLVPPDRFIPLAESTGLIVPMGEWVLREACVQMGHWLQSGKLPHDALMGVNLSARQLAQEDLVDKVQDAIEAAGLSPTNLELEITETSVMASPELSASRLGRLRDLGVKLAMDDFGTGYSSLSYLKQLPLTKLKIDRSFVSDIPEDANDTAIAKAIIALGESLSLEVLAEGIETESQRDFLIEEGCETGQGYLFSRPLPPADLERLLAGDG</sequence>
<gene>
    <name evidence="9" type="ORF">G3446_01455</name>
</gene>
<dbReference type="SMART" id="SM00091">
    <property type="entry name" value="PAS"/>
    <property type="match status" value="6"/>
</dbReference>
<dbReference type="InterPro" id="IPR000160">
    <property type="entry name" value="GGDEF_dom"/>
</dbReference>
<evidence type="ECO:0000313" key="9">
    <source>
        <dbReference type="EMBL" id="NEV60569.1"/>
    </source>
</evidence>
<dbReference type="Pfam" id="PF00990">
    <property type="entry name" value="GGDEF"/>
    <property type="match status" value="1"/>
</dbReference>
<comment type="caution">
    <text evidence="9">The sequence shown here is derived from an EMBL/GenBank/DDBJ whole genome shotgun (WGS) entry which is preliminary data.</text>
</comment>
<dbReference type="InterPro" id="IPR029787">
    <property type="entry name" value="Nucleotide_cyclase"/>
</dbReference>
<dbReference type="SMART" id="SM00086">
    <property type="entry name" value="PAC"/>
    <property type="match status" value="5"/>
</dbReference>
<dbReference type="InterPro" id="IPR035919">
    <property type="entry name" value="EAL_sf"/>
</dbReference>
<dbReference type="FunFam" id="3.20.20.450:FF:000001">
    <property type="entry name" value="Cyclic di-GMP phosphodiesterase yahA"/>
    <property type="match status" value="1"/>
</dbReference>
<dbReference type="Proteomes" id="UP000483379">
    <property type="component" value="Unassembled WGS sequence"/>
</dbReference>
<dbReference type="FunFam" id="3.30.70.270:FF:000001">
    <property type="entry name" value="Diguanylate cyclase domain protein"/>
    <property type="match status" value="1"/>
</dbReference>
<comment type="cofactor">
    <cofactor evidence="1">
        <name>Mg(2+)</name>
        <dbReference type="ChEBI" id="CHEBI:18420"/>
    </cofactor>
</comment>
<dbReference type="SUPFAM" id="SSF55073">
    <property type="entry name" value="Nucleotide cyclase"/>
    <property type="match status" value="1"/>
</dbReference>
<feature type="domain" description="PAS" evidence="5">
    <location>
        <begin position="269"/>
        <end position="298"/>
    </location>
</feature>
<dbReference type="InterPro" id="IPR013655">
    <property type="entry name" value="PAS_fold_3"/>
</dbReference>
<proteinExistence type="predicted"/>
<dbReference type="Gene3D" id="2.10.70.100">
    <property type="match status" value="1"/>
</dbReference>
<feature type="domain" description="GGDEF" evidence="8">
    <location>
        <begin position="788"/>
        <end position="921"/>
    </location>
</feature>
<dbReference type="EC" id="3.1.4.52" evidence="2"/>
<dbReference type="PROSITE" id="PS50113">
    <property type="entry name" value="PAC"/>
    <property type="match status" value="4"/>
</dbReference>
<feature type="domain" description="PAS" evidence="5">
    <location>
        <begin position="492"/>
        <end position="563"/>
    </location>
</feature>
<evidence type="ECO:0000313" key="10">
    <source>
        <dbReference type="Proteomes" id="UP000483379"/>
    </source>
</evidence>
<dbReference type="Gene3D" id="3.30.450.20">
    <property type="entry name" value="PAS domain"/>
    <property type="match status" value="6"/>
</dbReference>
<dbReference type="Pfam" id="PF00563">
    <property type="entry name" value="EAL"/>
    <property type="match status" value="1"/>
</dbReference>
<dbReference type="PROSITE" id="PS50887">
    <property type="entry name" value="GGDEF"/>
    <property type="match status" value="1"/>
</dbReference>
<dbReference type="InterPro" id="IPR000700">
    <property type="entry name" value="PAS-assoc_C"/>
</dbReference>
<dbReference type="CDD" id="cd01948">
    <property type="entry name" value="EAL"/>
    <property type="match status" value="1"/>
</dbReference>
<feature type="domain" description="PAC" evidence="6">
    <location>
        <begin position="190"/>
        <end position="242"/>
    </location>
</feature>
<dbReference type="SMART" id="SM00052">
    <property type="entry name" value="EAL"/>
    <property type="match status" value="1"/>
</dbReference>
<protein>
    <recommendedName>
        <fullName evidence="2">cyclic-guanylate-specific phosphodiesterase</fullName>
        <ecNumber evidence="2">3.1.4.52</ecNumber>
    </recommendedName>
</protein>
<evidence type="ECO:0000256" key="3">
    <source>
        <dbReference type="ARBA" id="ARBA00022636"/>
    </source>
</evidence>
<dbReference type="Gene3D" id="3.20.20.450">
    <property type="entry name" value="EAL domain"/>
    <property type="match status" value="1"/>
</dbReference>
<feature type="domain" description="PAC" evidence="6">
    <location>
        <begin position="316"/>
        <end position="367"/>
    </location>
</feature>
<dbReference type="Pfam" id="PF13188">
    <property type="entry name" value="PAS_8"/>
    <property type="match status" value="1"/>
</dbReference>
<feature type="domain" description="PAS" evidence="5">
    <location>
        <begin position="116"/>
        <end position="187"/>
    </location>
</feature>
<keyword evidence="3" id="KW-0973">c-di-GMP</keyword>
<evidence type="ECO:0000256" key="4">
    <source>
        <dbReference type="ARBA" id="ARBA00051114"/>
    </source>
</evidence>
<reference evidence="9 10" key="1">
    <citation type="submission" date="2020-02" db="EMBL/GenBank/DDBJ databases">
        <title>Genome sequences of Thiorhodococcus mannitoliphagus and Thiorhodococcus minor, purple sulfur photosynthetic bacteria in the gammaproteobacterial family, Chromatiaceae.</title>
        <authorList>
            <person name="Aviles F.A."/>
            <person name="Meyer T.E."/>
            <person name="Kyndt J.A."/>
        </authorList>
    </citation>
    <scope>NUCLEOTIDE SEQUENCE [LARGE SCALE GENOMIC DNA]</scope>
    <source>
        <strain evidence="9 10">DSM 11518</strain>
    </source>
</reference>
<evidence type="ECO:0000259" key="8">
    <source>
        <dbReference type="PROSITE" id="PS50887"/>
    </source>
</evidence>
<dbReference type="Gene3D" id="3.30.70.270">
    <property type="match status" value="1"/>
</dbReference>
<dbReference type="SUPFAM" id="SSF141868">
    <property type="entry name" value="EAL domain-like"/>
    <property type="match status" value="1"/>
</dbReference>
<dbReference type="InterPro" id="IPR043128">
    <property type="entry name" value="Rev_trsase/Diguanyl_cyclase"/>
</dbReference>
<dbReference type="CDD" id="cd00130">
    <property type="entry name" value="PAS"/>
    <property type="match status" value="4"/>
</dbReference>
<dbReference type="CDD" id="cd01949">
    <property type="entry name" value="GGDEF"/>
    <property type="match status" value="1"/>
</dbReference>
<dbReference type="InterPro" id="IPR035965">
    <property type="entry name" value="PAS-like_dom_sf"/>
</dbReference>
<dbReference type="RefSeq" id="WP_164450617.1">
    <property type="nucleotide sequence ID" value="NZ_JAAIJQ010000003.1"/>
</dbReference>
<evidence type="ECO:0000259" key="5">
    <source>
        <dbReference type="PROSITE" id="PS50112"/>
    </source>
</evidence>
<dbReference type="NCBIfam" id="TIGR00254">
    <property type="entry name" value="GGDEF"/>
    <property type="match status" value="1"/>
</dbReference>
<dbReference type="Pfam" id="PF08448">
    <property type="entry name" value="PAS_4"/>
    <property type="match status" value="2"/>
</dbReference>
<dbReference type="InterPro" id="IPR052155">
    <property type="entry name" value="Biofilm_reg_signaling"/>
</dbReference>
<dbReference type="InterPro" id="IPR001610">
    <property type="entry name" value="PAC"/>
</dbReference>
<feature type="domain" description="PAC" evidence="6">
    <location>
        <begin position="441"/>
        <end position="491"/>
    </location>
</feature>
<dbReference type="EMBL" id="JAAIJQ010000003">
    <property type="protein sequence ID" value="NEV60569.1"/>
    <property type="molecule type" value="Genomic_DNA"/>
</dbReference>
<dbReference type="SUPFAM" id="SSF55785">
    <property type="entry name" value="PYP-like sensor domain (PAS domain)"/>
    <property type="match status" value="6"/>
</dbReference>
<comment type="catalytic activity">
    <reaction evidence="4">
        <text>3',3'-c-di-GMP + H2O = 5'-phosphoguanylyl(3'-&gt;5')guanosine + H(+)</text>
        <dbReference type="Rhea" id="RHEA:24902"/>
        <dbReference type="ChEBI" id="CHEBI:15377"/>
        <dbReference type="ChEBI" id="CHEBI:15378"/>
        <dbReference type="ChEBI" id="CHEBI:58754"/>
        <dbReference type="ChEBI" id="CHEBI:58805"/>
        <dbReference type="EC" id="3.1.4.52"/>
    </reaction>
    <physiologicalReaction direction="left-to-right" evidence="4">
        <dbReference type="Rhea" id="RHEA:24903"/>
    </physiologicalReaction>
</comment>
<dbReference type="SMART" id="SM00267">
    <property type="entry name" value="GGDEF"/>
    <property type="match status" value="1"/>
</dbReference>
<dbReference type="PANTHER" id="PTHR44757:SF2">
    <property type="entry name" value="BIOFILM ARCHITECTURE MAINTENANCE PROTEIN MBAA"/>
    <property type="match status" value="1"/>
</dbReference>
<keyword evidence="10" id="KW-1185">Reference proteome</keyword>
<dbReference type="InterPro" id="IPR000014">
    <property type="entry name" value="PAS"/>
</dbReference>
<evidence type="ECO:0000259" key="7">
    <source>
        <dbReference type="PROSITE" id="PS50883"/>
    </source>
</evidence>
<dbReference type="GO" id="GO:0071732">
    <property type="term" value="P:cellular response to nitric oxide"/>
    <property type="evidence" value="ECO:0007669"/>
    <property type="project" value="UniProtKB-ARBA"/>
</dbReference>